<feature type="region of interest" description="Disordered" evidence="1">
    <location>
        <begin position="587"/>
        <end position="615"/>
    </location>
</feature>
<evidence type="ECO:0000313" key="2">
    <source>
        <dbReference type="EMBL" id="GMH74955.1"/>
    </source>
</evidence>
<accession>A0A9W7AS25</accession>
<gene>
    <name evidence="2" type="ORF">TrRE_jg9347</name>
</gene>
<protein>
    <submittedName>
        <fullName evidence="2">Uncharacterized protein</fullName>
    </submittedName>
</protein>
<dbReference type="OrthoDB" id="10344629at2759"/>
<evidence type="ECO:0000313" key="3">
    <source>
        <dbReference type="Proteomes" id="UP001165082"/>
    </source>
</evidence>
<evidence type="ECO:0000256" key="1">
    <source>
        <dbReference type="SAM" id="MobiDB-lite"/>
    </source>
</evidence>
<dbReference type="Proteomes" id="UP001165082">
    <property type="component" value="Unassembled WGS sequence"/>
</dbReference>
<sequence>MMEGGRQRTRVIPARGDTGRPSSARPGSAKWGGVKVKQRPSSGGGFGRASGRPTSAASYDAIEAARTSDSTHFDTLFTGSLKKRPQSAAALPNSISKMEVRDMFVKKGAQREVRHHTAMFGTELARLEKEIELEAKRAAEEGGGKDDTTERVARRTRGRGEMVFHKNLGGTGNNIGALKKHLDLQRSRNFSLVRPEAGTNEEGDKNDWDMVEKERREEFERSMRALTKGPRVRVDKEKKVVGVPLSFNEKKKPGFMRKKGADDYQDDESTVEYEETDSYVERVQGLVVVDQMRKAHEINEKRKMMIERDGKVAYRQSFRDKMKDAHAVHRFSESMQNERNKFESLGLLCETRLKECIAHTSLVEELPDEYRTAVVCDILLKLTPVFGRYDALITVLVKEIMRGVYEDFDEVYEGEETEIDMLMNLGRPYFHSLRKLKDEHTLAVHMLENMKFKTGHMETSLAKGQKAITSVLRLWNNDTLEQVFRAWKKCLTEKTVSRNYTDIMFKRARLKIWFHGWRFRVLRKLAKGVSDGGDKKTTRAMVKMIKLCRRFVDEGDDSGKLKRGMVKTFREMQEKEIHGFDLVEEEKECEDESETEIRGGGGEEEEEGGGGAYEEEQTEHIHRQLGENMVQKKKRVRQNFKYHVNNARKHKANNHVYGLNRGNSASDLIVGVHQQYKSSTSMAWCFMFIQTIMADNASMEKKCRELEFMVGELKEICDRKEYLDVEEETIKRFKDEKSDVEQFIDFVLAKDEMMTIHEDPSMELLLGAAKRAGIEPLNRNLWGKNGL</sequence>
<dbReference type="AlphaFoldDB" id="A0A9W7AS25"/>
<feature type="compositionally biased region" description="Acidic residues" evidence="1">
    <location>
        <begin position="602"/>
        <end position="615"/>
    </location>
</feature>
<dbReference type="EMBL" id="BRXZ01001599">
    <property type="protein sequence ID" value="GMH74955.1"/>
    <property type="molecule type" value="Genomic_DNA"/>
</dbReference>
<feature type="region of interest" description="Disordered" evidence="1">
    <location>
        <begin position="1"/>
        <end position="54"/>
    </location>
</feature>
<proteinExistence type="predicted"/>
<reference evidence="2" key="1">
    <citation type="submission" date="2022-07" db="EMBL/GenBank/DDBJ databases">
        <title>Genome analysis of Parmales, a sister group of diatoms, reveals the evolutionary specialization of diatoms from phago-mixotrophs to photoautotrophs.</title>
        <authorList>
            <person name="Ban H."/>
            <person name="Sato S."/>
            <person name="Yoshikawa S."/>
            <person name="Kazumasa Y."/>
            <person name="Nakamura Y."/>
            <person name="Ichinomiya M."/>
            <person name="Saitoh K."/>
            <person name="Sato N."/>
            <person name="Blanc-Mathieu R."/>
            <person name="Endo H."/>
            <person name="Kuwata A."/>
            <person name="Ogata H."/>
        </authorList>
    </citation>
    <scope>NUCLEOTIDE SEQUENCE</scope>
</reference>
<organism evidence="2 3">
    <name type="scientific">Triparma retinervis</name>
    <dbReference type="NCBI Taxonomy" id="2557542"/>
    <lineage>
        <taxon>Eukaryota</taxon>
        <taxon>Sar</taxon>
        <taxon>Stramenopiles</taxon>
        <taxon>Ochrophyta</taxon>
        <taxon>Bolidophyceae</taxon>
        <taxon>Parmales</taxon>
        <taxon>Triparmaceae</taxon>
        <taxon>Triparma</taxon>
    </lineage>
</organism>
<name>A0A9W7AS25_9STRA</name>
<comment type="caution">
    <text evidence="2">The sequence shown here is derived from an EMBL/GenBank/DDBJ whole genome shotgun (WGS) entry which is preliminary data.</text>
</comment>
<keyword evidence="3" id="KW-1185">Reference proteome</keyword>